<keyword evidence="2" id="KW-0285">Flavoprotein</keyword>
<reference evidence="6 7" key="1">
    <citation type="submission" date="2019-08" db="EMBL/GenBank/DDBJ databases">
        <title>Marinobacter ZYF650 sp. nov., a marine bacterium isolated from seawater of the Mariana trench.</title>
        <authorList>
            <person name="Ahmad W."/>
        </authorList>
    </citation>
    <scope>NUCLEOTIDE SEQUENCE [LARGE SCALE GENOMIC DNA]</scope>
    <source>
        <strain evidence="6 7">ZYF650</strain>
    </source>
</reference>
<dbReference type="InterPro" id="IPR050315">
    <property type="entry name" value="FAD-oxidoreductase_2"/>
</dbReference>
<evidence type="ECO:0000256" key="4">
    <source>
        <dbReference type="ARBA" id="ARBA00023002"/>
    </source>
</evidence>
<dbReference type="Gene3D" id="3.50.50.60">
    <property type="entry name" value="FAD/NAD(P)-binding domain"/>
    <property type="match status" value="1"/>
</dbReference>
<dbReference type="AlphaFoldDB" id="A0A5B0VMN1"/>
<keyword evidence="7" id="KW-1185">Reference proteome</keyword>
<dbReference type="EMBL" id="VTUU01000001">
    <property type="protein sequence ID" value="KAA1175846.1"/>
    <property type="molecule type" value="Genomic_DNA"/>
</dbReference>
<accession>A0A5B0VMN1</accession>
<keyword evidence="4" id="KW-0560">Oxidoreductase</keyword>
<comment type="caution">
    <text evidence="6">The sequence shown here is derived from an EMBL/GenBank/DDBJ whole genome shotgun (WGS) entry which is preliminary data.</text>
</comment>
<gene>
    <name evidence="6" type="ORF">FWJ25_01550</name>
</gene>
<dbReference type="PROSITE" id="PS51257">
    <property type="entry name" value="PROKAR_LIPOPROTEIN"/>
    <property type="match status" value="1"/>
</dbReference>
<organism evidence="6 7">
    <name type="scientific">Marinobacter salinexigens</name>
    <dbReference type="NCBI Taxonomy" id="2919747"/>
    <lineage>
        <taxon>Bacteria</taxon>
        <taxon>Pseudomonadati</taxon>
        <taxon>Pseudomonadota</taxon>
        <taxon>Gammaproteobacteria</taxon>
        <taxon>Pseudomonadales</taxon>
        <taxon>Marinobacteraceae</taxon>
        <taxon>Marinobacter</taxon>
    </lineage>
</organism>
<protein>
    <submittedName>
        <fullName evidence="6">FAD-binding protein</fullName>
    </submittedName>
</protein>
<dbReference type="PANTHER" id="PTHR43400">
    <property type="entry name" value="FUMARATE REDUCTASE"/>
    <property type="match status" value="1"/>
</dbReference>
<evidence type="ECO:0000313" key="7">
    <source>
        <dbReference type="Proteomes" id="UP000323161"/>
    </source>
</evidence>
<evidence type="ECO:0000256" key="3">
    <source>
        <dbReference type="ARBA" id="ARBA00022827"/>
    </source>
</evidence>
<feature type="domain" description="FAD-dependent oxidoreductase 2 FAD-binding" evidence="5">
    <location>
        <begin position="20"/>
        <end position="437"/>
    </location>
</feature>
<evidence type="ECO:0000256" key="1">
    <source>
        <dbReference type="ARBA" id="ARBA00001974"/>
    </source>
</evidence>
<dbReference type="InterPro" id="IPR036188">
    <property type="entry name" value="FAD/NAD-bd_sf"/>
</dbReference>
<keyword evidence="3" id="KW-0274">FAD</keyword>
<name>A0A5B0VMN1_9GAMM</name>
<dbReference type="PANTHER" id="PTHR43400:SF7">
    <property type="entry name" value="FAD-DEPENDENT OXIDOREDUCTASE 2 FAD BINDING DOMAIN-CONTAINING PROTEIN"/>
    <property type="match status" value="1"/>
</dbReference>
<proteinExistence type="predicted"/>
<dbReference type="SUPFAM" id="SSF51905">
    <property type="entry name" value="FAD/NAD(P)-binding domain"/>
    <property type="match status" value="1"/>
</dbReference>
<dbReference type="GO" id="GO:0016491">
    <property type="term" value="F:oxidoreductase activity"/>
    <property type="evidence" value="ECO:0007669"/>
    <property type="project" value="UniProtKB-KW"/>
</dbReference>
<dbReference type="Proteomes" id="UP000323161">
    <property type="component" value="Unassembled WGS sequence"/>
</dbReference>
<dbReference type="SUPFAM" id="SSF56425">
    <property type="entry name" value="Succinate dehydrogenase/fumarate reductase flavoprotein, catalytic domain"/>
    <property type="match status" value="1"/>
</dbReference>
<evidence type="ECO:0000313" key="6">
    <source>
        <dbReference type="EMBL" id="KAA1175846.1"/>
    </source>
</evidence>
<comment type="cofactor">
    <cofactor evidence="1">
        <name>FAD</name>
        <dbReference type="ChEBI" id="CHEBI:57692"/>
    </cofactor>
</comment>
<dbReference type="Gene3D" id="3.90.700.10">
    <property type="entry name" value="Succinate dehydrogenase/fumarate reductase flavoprotein, catalytic domain"/>
    <property type="match status" value="1"/>
</dbReference>
<evidence type="ECO:0000259" key="5">
    <source>
        <dbReference type="Pfam" id="PF00890"/>
    </source>
</evidence>
<dbReference type="RefSeq" id="WP_149598485.1">
    <property type="nucleotide sequence ID" value="NZ_VTUU01000001.1"/>
</dbReference>
<dbReference type="InterPro" id="IPR027477">
    <property type="entry name" value="Succ_DH/fumarate_Rdtase_cat_sf"/>
</dbReference>
<evidence type="ECO:0000256" key="2">
    <source>
        <dbReference type="ARBA" id="ARBA00022630"/>
    </source>
</evidence>
<sequence>MATVRKDGSAITFDYTIPLVIIGGGACGLVAGLAARSLGIDAAVLERDATPRGSTFMSSGFVPASGTRFQRAAGVEDSPAIMAHDIQGKNHQEADPAIVKRLAEASGEVIEWLADEHAIPFELVEGFLYPGHSRMRMHCTPRRTGEELMSCLLNAAEQAELPVLTEAAVTTLHVDDDDRICGLSYKRPDGAEEQLGCEALILACNGFGGNPELLERFIPHMKDALYFGHEGNLGEAVLWGEALGANLRDMGSYQGHGSLAWPHQTLISWAVMMQGGVQLNRDGQRFSNEHGGYSEQAAKVLEQPEGIAFNIFDKRIHDDALKFEDYRNAFNAGAVKTFDSLEELAEGLGMPLQNLQDTFREINTLQESGDSDRFGRSFAPELQLQAPPYHVIRVTGALFHTQGGLEISPEGQVLNLEGKPLPNLYAAGGAARGVSGAGDSGYMSGNGLLSAVVMGAIAGRTASAAVSKASQ</sequence>
<dbReference type="Pfam" id="PF00890">
    <property type="entry name" value="FAD_binding_2"/>
    <property type="match status" value="1"/>
</dbReference>
<dbReference type="InterPro" id="IPR003953">
    <property type="entry name" value="FAD-dep_OxRdtase_2_FAD-bd"/>
</dbReference>